<keyword evidence="5 9" id="KW-0697">Rotamase</keyword>
<organism evidence="12">
    <name type="scientific">Treponema denticola H-22</name>
    <dbReference type="NCBI Taxonomy" id="999432"/>
    <lineage>
        <taxon>Bacteria</taxon>
        <taxon>Pseudomonadati</taxon>
        <taxon>Spirochaetota</taxon>
        <taxon>Spirochaetia</taxon>
        <taxon>Spirochaetales</taxon>
        <taxon>Treponemataceae</taxon>
        <taxon>Treponema</taxon>
    </lineage>
</organism>
<dbReference type="AlphaFoldDB" id="A0A0E2E5W3"/>
<accession>A0A0E2E5W3</accession>
<comment type="subcellular location">
    <subcellularLocation>
        <location evidence="2">Cytoplasm</location>
    </subcellularLocation>
</comment>
<evidence type="ECO:0000256" key="5">
    <source>
        <dbReference type="ARBA" id="ARBA00023110"/>
    </source>
</evidence>
<evidence type="ECO:0000313" key="12">
    <source>
        <dbReference type="EMBL" id="EMB34881.1"/>
    </source>
</evidence>
<dbReference type="Gene3D" id="3.10.50.40">
    <property type="match status" value="1"/>
</dbReference>
<evidence type="ECO:0000256" key="9">
    <source>
        <dbReference type="PROSITE-ProRule" id="PRU00277"/>
    </source>
</evidence>
<comment type="function">
    <text evidence="8">Also involved in hydrogenase metallocenter assembly, probably by participating in the nickel insertion step. This function in hydrogenase biosynthesis requires chaperone activity and the presence of the metal-binding domain, but not PPIase activity.</text>
</comment>
<evidence type="ECO:0000256" key="7">
    <source>
        <dbReference type="ARBA" id="ARBA00023235"/>
    </source>
</evidence>
<comment type="catalytic activity">
    <reaction evidence="1 9 10">
        <text>[protein]-peptidylproline (omega=180) = [protein]-peptidylproline (omega=0)</text>
        <dbReference type="Rhea" id="RHEA:16237"/>
        <dbReference type="Rhea" id="RHEA-COMP:10747"/>
        <dbReference type="Rhea" id="RHEA-COMP:10748"/>
        <dbReference type="ChEBI" id="CHEBI:83833"/>
        <dbReference type="ChEBI" id="CHEBI:83834"/>
        <dbReference type="EC" id="5.2.1.8"/>
    </reaction>
</comment>
<evidence type="ECO:0000259" key="11">
    <source>
        <dbReference type="PROSITE" id="PS50059"/>
    </source>
</evidence>
<dbReference type="PATRIC" id="fig|999432.5.peg.675"/>
<comment type="caution">
    <text evidence="12">The sequence shown here is derived from an EMBL/GenBank/DDBJ whole genome shotgun (WGS) entry which is preliminary data.</text>
</comment>
<dbReference type="SUPFAM" id="SSF54534">
    <property type="entry name" value="FKBP-like"/>
    <property type="match status" value="1"/>
</dbReference>
<evidence type="ECO:0000256" key="4">
    <source>
        <dbReference type="ARBA" id="ARBA00022490"/>
    </source>
</evidence>
<dbReference type="PROSITE" id="PS50059">
    <property type="entry name" value="FKBP_PPIASE"/>
    <property type="match status" value="1"/>
</dbReference>
<dbReference type="HOGENOM" id="CLU_098197_1_0_12"/>
<dbReference type="RefSeq" id="WP_002669747.1">
    <property type="nucleotide sequence ID" value="NZ_CM001795.1"/>
</dbReference>
<dbReference type="EMBL" id="AGDV01000006">
    <property type="protein sequence ID" value="EMB34881.1"/>
    <property type="molecule type" value="Genomic_DNA"/>
</dbReference>
<evidence type="ECO:0000256" key="3">
    <source>
        <dbReference type="ARBA" id="ARBA00006577"/>
    </source>
</evidence>
<dbReference type="GO" id="GO:0003755">
    <property type="term" value="F:peptidyl-prolyl cis-trans isomerase activity"/>
    <property type="evidence" value="ECO:0007669"/>
    <property type="project" value="UniProtKB-UniRule"/>
</dbReference>
<evidence type="ECO:0000256" key="6">
    <source>
        <dbReference type="ARBA" id="ARBA00023186"/>
    </source>
</evidence>
<protein>
    <recommendedName>
        <fullName evidence="10">Peptidyl-prolyl cis-trans isomerase</fullName>
        <ecNumber evidence="10">5.2.1.8</ecNumber>
    </recommendedName>
</protein>
<dbReference type="Proteomes" id="UP000011705">
    <property type="component" value="Chromosome"/>
</dbReference>
<dbReference type="EC" id="5.2.1.8" evidence="10"/>
<evidence type="ECO:0000256" key="1">
    <source>
        <dbReference type="ARBA" id="ARBA00000971"/>
    </source>
</evidence>
<feature type="domain" description="PPIase FKBP-type" evidence="11">
    <location>
        <begin position="7"/>
        <end position="101"/>
    </location>
</feature>
<comment type="similarity">
    <text evidence="3 10">Belongs to the FKBP-type PPIase family.</text>
</comment>
<dbReference type="GeneID" id="2740423"/>
<dbReference type="GO" id="GO:0042026">
    <property type="term" value="P:protein refolding"/>
    <property type="evidence" value="ECO:0007669"/>
    <property type="project" value="UniProtKB-ARBA"/>
</dbReference>
<evidence type="ECO:0000256" key="2">
    <source>
        <dbReference type="ARBA" id="ARBA00004496"/>
    </source>
</evidence>
<keyword evidence="7 9" id="KW-0413">Isomerase</keyword>
<dbReference type="Pfam" id="PF00254">
    <property type="entry name" value="FKBP_C"/>
    <property type="match status" value="1"/>
</dbReference>
<dbReference type="PANTHER" id="PTHR47861">
    <property type="entry name" value="FKBP-TYPE PEPTIDYL-PROLYL CIS-TRANS ISOMERASE SLYD"/>
    <property type="match status" value="1"/>
</dbReference>
<sequence>MMKIEKDTTVSLEYTLKDANGEVLDSSDVMGPLEYIHGYNMIISGLEKALEGKEEGAEFKQVVPPEEAYGEVFDDLIVETTREQFPEGVKLEVGMDFEAGEGHHARIVRITKIDGDKITIDANHPLAGETLHFDVKVLSVKKTTEEELQALIQQMSGGCGGGCGCGHEHDEDACGCGCSGCH</sequence>
<keyword evidence="6" id="KW-0143">Chaperone</keyword>
<evidence type="ECO:0000256" key="8">
    <source>
        <dbReference type="ARBA" id="ARBA00037071"/>
    </source>
</evidence>
<dbReference type="InterPro" id="IPR046357">
    <property type="entry name" value="PPIase_dom_sf"/>
</dbReference>
<keyword evidence="4" id="KW-0963">Cytoplasm</keyword>
<evidence type="ECO:0000256" key="10">
    <source>
        <dbReference type="RuleBase" id="RU003915"/>
    </source>
</evidence>
<proteinExistence type="inferred from homology"/>
<dbReference type="PANTHER" id="PTHR47861:SF3">
    <property type="entry name" value="FKBP-TYPE PEPTIDYL-PROLYL CIS-TRANS ISOMERASE SLYD"/>
    <property type="match status" value="1"/>
</dbReference>
<dbReference type="GO" id="GO:0005737">
    <property type="term" value="C:cytoplasm"/>
    <property type="evidence" value="ECO:0007669"/>
    <property type="project" value="UniProtKB-SubCell"/>
</dbReference>
<dbReference type="InterPro" id="IPR001179">
    <property type="entry name" value="PPIase_FKBP_dom"/>
</dbReference>
<reference evidence="12" key="1">
    <citation type="submission" date="2012-01" db="EMBL/GenBank/DDBJ databases">
        <title>The Genome Sequence of Treponema denticola H-22.</title>
        <authorList>
            <consortium name="The Broad Institute Genome Sequencing Platform"/>
            <person name="Earl A."/>
            <person name="Ward D."/>
            <person name="Feldgarden M."/>
            <person name="Gevers D."/>
            <person name="Blanton J.M."/>
            <person name="Fenno C.J."/>
            <person name="Baranova O.V."/>
            <person name="Mathney J."/>
            <person name="Dewhirst F.E."/>
            <person name="Izard J."/>
            <person name="Young S.K."/>
            <person name="Zeng Q."/>
            <person name="Gargeya S."/>
            <person name="Fitzgerald M."/>
            <person name="Haas B."/>
            <person name="Abouelleil A."/>
            <person name="Alvarado L."/>
            <person name="Arachchi H.M."/>
            <person name="Berlin A."/>
            <person name="Chapman S.B."/>
            <person name="Gearin G."/>
            <person name="Goldberg J."/>
            <person name="Griggs A."/>
            <person name="Gujja S."/>
            <person name="Hansen M."/>
            <person name="Heiman D."/>
            <person name="Howarth C."/>
            <person name="Larimer J."/>
            <person name="Lui A."/>
            <person name="MacDonald P.J.P."/>
            <person name="McCowen C."/>
            <person name="Montmayeur A."/>
            <person name="Murphy C."/>
            <person name="Neiman D."/>
            <person name="Pearson M."/>
            <person name="Priest M."/>
            <person name="Roberts A."/>
            <person name="Saif S."/>
            <person name="Shea T."/>
            <person name="Sisk P."/>
            <person name="Stolte C."/>
            <person name="Sykes S."/>
            <person name="Wortman J."/>
            <person name="Nusbaum C."/>
            <person name="Birren B."/>
        </authorList>
    </citation>
    <scope>NUCLEOTIDE SEQUENCE [LARGE SCALE GENOMIC DNA]</scope>
    <source>
        <strain evidence="12">H-22</strain>
    </source>
</reference>
<name>A0A0E2E5W3_TREDN</name>
<gene>
    <name evidence="12" type="ORF">HMPREF9726_00647</name>
</gene>